<name>A0A4U5UHV7_COLLU</name>
<evidence type="ECO:0000313" key="2">
    <source>
        <dbReference type="Proteomes" id="UP000298787"/>
    </source>
</evidence>
<dbReference type="EMBL" id="CM014085">
    <property type="protein sequence ID" value="TKS74159.1"/>
    <property type="molecule type" value="Genomic_DNA"/>
</dbReference>
<sequence>MATDAEEIRTQTSPCPIPDNSFSTLSIKITRKNQDRHWKLRFIYLQCCEYRHTLRRLEPNTGTGHTSPALLIYLFVELLQKCQVVQLESLKTGVAECIVMDQVRVENPVPTEDEDEDDESENAEENAALPQFLQSATHLYVLLGSCVRVDHSKRRCVELESCTRMQAKWKTKYCTLKTIWESASLVIITVLLSHSFRFSILVCVQEHKRIYVRWVKARLLSRNAISRTAINRLLQVSAQKLSSQSRCCRIVGVLEINPAEI</sequence>
<dbReference type="Proteomes" id="UP000298787">
    <property type="component" value="Chromosome 8"/>
</dbReference>
<reference evidence="1 2" key="1">
    <citation type="submission" date="2019-01" db="EMBL/GenBank/DDBJ databases">
        <title>Genome Assembly of Collichthys lucidus.</title>
        <authorList>
            <person name="Cai M."/>
            <person name="Xiao S."/>
        </authorList>
    </citation>
    <scope>NUCLEOTIDE SEQUENCE [LARGE SCALE GENOMIC DNA]</scope>
    <source>
        <strain evidence="1">JT15FE1705JMU</strain>
        <tissue evidence="1">Muscle</tissue>
    </source>
</reference>
<dbReference type="AlphaFoldDB" id="A0A4U5UHV7"/>
<evidence type="ECO:0000313" key="1">
    <source>
        <dbReference type="EMBL" id="TKS74159.1"/>
    </source>
</evidence>
<proteinExistence type="predicted"/>
<accession>A0A4U5UHV7</accession>
<organism evidence="1 2">
    <name type="scientific">Collichthys lucidus</name>
    <name type="common">Big head croaker</name>
    <name type="synonym">Sciaena lucida</name>
    <dbReference type="NCBI Taxonomy" id="240159"/>
    <lineage>
        <taxon>Eukaryota</taxon>
        <taxon>Metazoa</taxon>
        <taxon>Chordata</taxon>
        <taxon>Craniata</taxon>
        <taxon>Vertebrata</taxon>
        <taxon>Euteleostomi</taxon>
        <taxon>Actinopterygii</taxon>
        <taxon>Neopterygii</taxon>
        <taxon>Teleostei</taxon>
        <taxon>Neoteleostei</taxon>
        <taxon>Acanthomorphata</taxon>
        <taxon>Eupercaria</taxon>
        <taxon>Sciaenidae</taxon>
        <taxon>Collichthys</taxon>
    </lineage>
</organism>
<protein>
    <submittedName>
        <fullName evidence="1">Uncharacterized protein</fullName>
    </submittedName>
</protein>
<keyword evidence="2" id="KW-1185">Reference proteome</keyword>
<gene>
    <name evidence="1" type="ORF">D9C73_008240</name>
</gene>